<dbReference type="STRING" id="28181.BEN30_14215"/>
<reference evidence="2" key="1">
    <citation type="submission" date="2016-07" db="EMBL/GenBank/DDBJ databases">
        <authorList>
            <person name="Florea S."/>
            <person name="Webb J.S."/>
            <person name="Jaromczyk J."/>
            <person name="Schardl C.L."/>
        </authorList>
    </citation>
    <scope>NUCLEOTIDE SEQUENCE [LARGE SCALE GENOMIC DNA]</scope>
    <source>
        <strain evidence="2">MV-1</strain>
    </source>
</reference>
<evidence type="ECO:0000313" key="1">
    <source>
        <dbReference type="EMBL" id="OEJ65493.1"/>
    </source>
</evidence>
<dbReference type="EMBL" id="MCGG01000050">
    <property type="protein sequence ID" value="OEJ65493.1"/>
    <property type="molecule type" value="Genomic_DNA"/>
</dbReference>
<dbReference type="AlphaFoldDB" id="A0A1E5Q5Q0"/>
<protein>
    <submittedName>
        <fullName evidence="1">Uncharacterized protein</fullName>
    </submittedName>
</protein>
<gene>
    <name evidence="1" type="ORF">BEN30_14215</name>
</gene>
<dbReference type="RefSeq" id="WP_069958739.1">
    <property type="nucleotide sequence ID" value="NZ_MCGG01000050.1"/>
</dbReference>
<dbReference type="Proteomes" id="UP000095347">
    <property type="component" value="Unassembled WGS sequence"/>
</dbReference>
<comment type="caution">
    <text evidence="1">The sequence shown here is derived from an EMBL/GenBank/DDBJ whole genome shotgun (WGS) entry which is preliminary data.</text>
</comment>
<keyword evidence="2" id="KW-1185">Reference proteome</keyword>
<name>A0A1E5Q5Q0_9PROT</name>
<sequence>MSFRKKGRNFRPISGKTFPEFSGKILITEDDTFKSVISKTLRDVFGGNGEAVKSLMRITGVGERTARNWLEGKNAPNGENLIELAHHSDEVLEAFLLMTGHHEILTIKKLINARGALVKIIRLIDELVTTDLDEP</sequence>
<organism evidence="1 2">
    <name type="scientific">Magnetovibrio blakemorei</name>
    <dbReference type="NCBI Taxonomy" id="28181"/>
    <lineage>
        <taxon>Bacteria</taxon>
        <taxon>Pseudomonadati</taxon>
        <taxon>Pseudomonadota</taxon>
        <taxon>Alphaproteobacteria</taxon>
        <taxon>Rhodospirillales</taxon>
        <taxon>Magnetovibrionaceae</taxon>
        <taxon>Magnetovibrio</taxon>
    </lineage>
</organism>
<proteinExistence type="predicted"/>
<evidence type="ECO:0000313" key="2">
    <source>
        <dbReference type="Proteomes" id="UP000095347"/>
    </source>
</evidence>
<accession>A0A1E5Q5Q0</accession>
<dbReference type="OrthoDB" id="8611097at2"/>